<organism evidence="2 3">
    <name type="scientific">Funneliformis caledonium</name>
    <dbReference type="NCBI Taxonomy" id="1117310"/>
    <lineage>
        <taxon>Eukaryota</taxon>
        <taxon>Fungi</taxon>
        <taxon>Fungi incertae sedis</taxon>
        <taxon>Mucoromycota</taxon>
        <taxon>Glomeromycotina</taxon>
        <taxon>Glomeromycetes</taxon>
        <taxon>Glomerales</taxon>
        <taxon>Glomeraceae</taxon>
        <taxon>Funneliformis</taxon>
    </lineage>
</organism>
<sequence length="108" mass="12646">KFEVEVTPIVLQYNIPFLITIYQTELQDSINQHKSITNVQFYSKIASLAHKIIIKTVKERDLNIINLFESYLKNDELKNELDIDDDEKNKENNFSNISNSNKKNRSKG</sequence>
<accession>A0A9N9IRK8</accession>
<evidence type="ECO:0000313" key="3">
    <source>
        <dbReference type="Proteomes" id="UP000789570"/>
    </source>
</evidence>
<dbReference type="EMBL" id="CAJVPQ010017466">
    <property type="protein sequence ID" value="CAG8748473.1"/>
    <property type="molecule type" value="Genomic_DNA"/>
</dbReference>
<reference evidence="2" key="1">
    <citation type="submission" date="2021-06" db="EMBL/GenBank/DDBJ databases">
        <authorList>
            <person name="Kallberg Y."/>
            <person name="Tangrot J."/>
            <person name="Rosling A."/>
        </authorList>
    </citation>
    <scope>NUCLEOTIDE SEQUENCE</scope>
    <source>
        <strain evidence="2">UK204</strain>
    </source>
</reference>
<name>A0A9N9IRK8_9GLOM</name>
<gene>
    <name evidence="2" type="ORF">FCALED_LOCUS16134</name>
</gene>
<feature type="compositionally biased region" description="Low complexity" evidence="1">
    <location>
        <begin position="92"/>
        <end position="101"/>
    </location>
</feature>
<proteinExistence type="predicted"/>
<keyword evidence="3" id="KW-1185">Reference proteome</keyword>
<evidence type="ECO:0000313" key="2">
    <source>
        <dbReference type="EMBL" id="CAG8748473.1"/>
    </source>
</evidence>
<evidence type="ECO:0000256" key="1">
    <source>
        <dbReference type="SAM" id="MobiDB-lite"/>
    </source>
</evidence>
<dbReference type="AlphaFoldDB" id="A0A9N9IRK8"/>
<feature type="region of interest" description="Disordered" evidence="1">
    <location>
        <begin position="83"/>
        <end position="108"/>
    </location>
</feature>
<dbReference type="Proteomes" id="UP000789570">
    <property type="component" value="Unassembled WGS sequence"/>
</dbReference>
<comment type="caution">
    <text evidence="2">The sequence shown here is derived from an EMBL/GenBank/DDBJ whole genome shotgun (WGS) entry which is preliminary data.</text>
</comment>
<protein>
    <submittedName>
        <fullName evidence="2">750_t:CDS:1</fullName>
    </submittedName>
</protein>
<feature type="non-terminal residue" evidence="2">
    <location>
        <position position="1"/>
    </location>
</feature>